<accession>A0AA86PRE7</accession>
<dbReference type="GO" id="GO:0035861">
    <property type="term" value="C:site of double-strand break"/>
    <property type="evidence" value="ECO:0007669"/>
    <property type="project" value="TreeGrafter"/>
</dbReference>
<dbReference type="GO" id="GO:0030870">
    <property type="term" value="C:Mre11 complex"/>
    <property type="evidence" value="ECO:0007669"/>
    <property type="project" value="TreeGrafter"/>
</dbReference>
<name>A0AA86PRE7_9EUKA</name>
<dbReference type="EMBL" id="CAXDID020000302">
    <property type="protein sequence ID" value="CAL6073668.1"/>
    <property type="molecule type" value="Genomic_DNA"/>
</dbReference>
<dbReference type="Pfam" id="PF00149">
    <property type="entry name" value="Metallophos"/>
    <property type="match status" value="1"/>
</dbReference>
<gene>
    <name evidence="3" type="ORF">HINF_LOCUS32419</name>
    <name evidence="4" type="ORF">HINF_LOCUS56213</name>
</gene>
<dbReference type="PANTHER" id="PTHR10139">
    <property type="entry name" value="DOUBLE-STRAND BREAK REPAIR PROTEIN MRE11"/>
    <property type="match status" value="1"/>
</dbReference>
<evidence type="ECO:0000313" key="4">
    <source>
        <dbReference type="EMBL" id="CAL6073668.1"/>
    </source>
</evidence>
<dbReference type="GO" id="GO:0042138">
    <property type="term" value="P:meiotic DNA double-strand break formation"/>
    <property type="evidence" value="ECO:0007669"/>
    <property type="project" value="TreeGrafter"/>
</dbReference>
<evidence type="ECO:0000313" key="5">
    <source>
        <dbReference type="Proteomes" id="UP001642409"/>
    </source>
</evidence>
<evidence type="ECO:0000259" key="2">
    <source>
        <dbReference type="Pfam" id="PF00149"/>
    </source>
</evidence>
<proteinExistence type="predicted"/>
<protein>
    <submittedName>
        <fullName evidence="3">Calcineurin-like phosphoesterase domain-containing protein</fullName>
    </submittedName>
    <submittedName>
        <fullName evidence="4">Calcineurin-like_phosphoesterase domain-containing protein</fullName>
    </submittedName>
</protein>
<dbReference type="EMBL" id="CATOUU010000733">
    <property type="protein sequence ID" value="CAI9944774.1"/>
    <property type="molecule type" value="Genomic_DNA"/>
</dbReference>
<feature type="domain" description="Calcineurin-like phosphoesterase" evidence="2">
    <location>
        <begin position="1"/>
        <end position="218"/>
    </location>
</feature>
<reference evidence="4 5" key="2">
    <citation type="submission" date="2024-07" db="EMBL/GenBank/DDBJ databases">
        <authorList>
            <person name="Akdeniz Z."/>
        </authorList>
    </citation>
    <scope>NUCLEOTIDE SEQUENCE [LARGE SCALE GENOMIC DNA]</scope>
</reference>
<dbReference type="Gene3D" id="3.60.21.10">
    <property type="match status" value="1"/>
</dbReference>
<reference evidence="3" key="1">
    <citation type="submission" date="2023-06" db="EMBL/GenBank/DDBJ databases">
        <authorList>
            <person name="Kurt Z."/>
        </authorList>
    </citation>
    <scope>NUCLEOTIDE SEQUENCE</scope>
</reference>
<dbReference type="GO" id="GO:0000014">
    <property type="term" value="F:single-stranded DNA endodeoxyribonuclease activity"/>
    <property type="evidence" value="ECO:0007669"/>
    <property type="project" value="TreeGrafter"/>
</dbReference>
<keyword evidence="5" id="KW-1185">Reference proteome</keyword>
<dbReference type="InterPro" id="IPR004843">
    <property type="entry name" value="Calcineurin-like_PHP"/>
</dbReference>
<sequence>MKFITFTDSHIGYKQSIEQTFKQFEECLFIARQERPDFVLYLGDMFDIKHPDASYIRRVRDLLLKYNFRPLADELLFPSEEYVYQVHTENQSVPFLQICGNHEDRAVLDLLPTQKFNSRFESKIIPYILQFGAQILVLYAVDYDKHLNQNLKLNTTSLVPPTKFFAKYPDLAQDVSCLFAMHQDNCKLTSLFDFSFLQSFNQNNKHQINFVLNGHEHAFDQMDKYEGTELHVTQPGSFTITKRQIELSGLVKNANQHLMICELNQNRLLFKTRQLFTFQIVCKLDVTVDCTKIHAKAAYVKNVETQLNEFLDKVIEWYQNQDFITLCYAAQLNNIQEPKEYIMQLQQTLKKGDKSEVFEFIPKPVARIIVKPSNFDYSMGQILKELILDDELAQFKPFFDQKRLVEVHQIDIKPQKIQQNEIQLQNEPEQREPRLKTLQFEPEELKMLHKFVNTELETIHKAQQDEGNVKASSANTTQKAIDDLIQKEANQIKKVIEDAAGTDEFEDILIKLCDIKVKQDEEDDESSLEVVPVKKTKKAKN</sequence>
<dbReference type="Proteomes" id="UP001642409">
    <property type="component" value="Unassembled WGS sequence"/>
</dbReference>
<dbReference type="GO" id="GO:0000724">
    <property type="term" value="P:double-strand break repair via homologous recombination"/>
    <property type="evidence" value="ECO:0007669"/>
    <property type="project" value="TreeGrafter"/>
</dbReference>
<dbReference type="GO" id="GO:0006303">
    <property type="term" value="P:double-strand break repair via nonhomologous end joining"/>
    <property type="evidence" value="ECO:0007669"/>
    <property type="project" value="TreeGrafter"/>
</dbReference>
<dbReference type="AlphaFoldDB" id="A0AA86PRE7"/>
<evidence type="ECO:0000313" key="3">
    <source>
        <dbReference type="EMBL" id="CAI9944774.1"/>
    </source>
</evidence>
<organism evidence="3">
    <name type="scientific">Hexamita inflata</name>
    <dbReference type="NCBI Taxonomy" id="28002"/>
    <lineage>
        <taxon>Eukaryota</taxon>
        <taxon>Metamonada</taxon>
        <taxon>Diplomonadida</taxon>
        <taxon>Hexamitidae</taxon>
        <taxon>Hexamitinae</taxon>
        <taxon>Hexamita</taxon>
    </lineage>
</organism>
<dbReference type="GO" id="GO:0097552">
    <property type="term" value="P:mitochondrial double-strand break repair via homologous recombination"/>
    <property type="evidence" value="ECO:0007669"/>
    <property type="project" value="TreeGrafter"/>
</dbReference>
<dbReference type="SUPFAM" id="SSF56300">
    <property type="entry name" value="Metallo-dependent phosphatases"/>
    <property type="match status" value="1"/>
</dbReference>
<dbReference type="GO" id="GO:0000723">
    <property type="term" value="P:telomere maintenance"/>
    <property type="evidence" value="ECO:0007669"/>
    <property type="project" value="TreeGrafter"/>
</dbReference>
<evidence type="ECO:0000256" key="1">
    <source>
        <dbReference type="SAM" id="MobiDB-lite"/>
    </source>
</evidence>
<dbReference type="PANTHER" id="PTHR10139:SF1">
    <property type="entry name" value="DOUBLE-STRAND BREAK REPAIR PROTEIN MRE11"/>
    <property type="match status" value="1"/>
</dbReference>
<dbReference type="GO" id="GO:0007095">
    <property type="term" value="P:mitotic G2 DNA damage checkpoint signaling"/>
    <property type="evidence" value="ECO:0007669"/>
    <property type="project" value="TreeGrafter"/>
</dbReference>
<dbReference type="InterPro" id="IPR029052">
    <property type="entry name" value="Metallo-depent_PP-like"/>
</dbReference>
<feature type="region of interest" description="Disordered" evidence="1">
    <location>
        <begin position="519"/>
        <end position="541"/>
    </location>
</feature>
<comment type="caution">
    <text evidence="3">The sequence shown here is derived from an EMBL/GenBank/DDBJ whole genome shotgun (WGS) entry which is preliminary data.</text>
</comment>